<keyword evidence="2" id="KW-0326">Glycosidase</keyword>
<dbReference type="InterPro" id="IPR036881">
    <property type="entry name" value="Glyco_hydro_3_C_sf"/>
</dbReference>
<dbReference type="Gene3D" id="3.40.50.1700">
    <property type="entry name" value="Glycoside hydrolase family 3 C-terminal domain"/>
    <property type="match status" value="1"/>
</dbReference>
<dbReference type="Pfam" id="PF01915">
    <property type="entry name" value="Glyco_hydro_3_C"/>
    <property type="match status" value="1"/>
</dbReference>
<dbReference type="GO" id="GO:0005975">
    <property type="term" value="P:carbohydrate metabolic process"/>
    <property type="evidence" value="ECO:0007669"/>
    <property type="project" value="InterPro"/>
</dbReference>
<dbReference type="GO" id="GO:0004553">
    <property type="term" value="F:hydrolase activity, hydrolyzing O-glycosyl compounds"/>
    <property type="evidence" value="ECO:0007669"/>
    <property type="project" value="InterPro"/>
</dbReference>
<evidence type="ECO:0000256" key="1">
    <source>
        <dbReference type="ARBA" id="ARBA00022801"/>
    </source>
</evidence>
<accession>W1PXS2</accession>
<protein>
    <recommendedName>
        <fullName evidence="3">Glycoside hydrolase family 3 C-terminal domain-containing protein</fullName>
    </recommendedName>
</protein>
<sequence>MHRDLAREAVRKSLVLLKNGKDPSKPFLPLSKSNGRLLVAGKHVNDLGYQCGGWTITKYGSSGQITDAIIAVKGDNMEVIFEANPTQSTFQTLKFTSAIVVVGEEPYAECGGDNQKLELTTDTIEMIEFVCSRVPTLLILISGRPLIVEPLLESVEAFVAAWLPGSEGGGVADVIFGDYEFHGCLPRTWLKRVDQLPMNVRTQIMILCFPLGLGSK</sequence>
<dbReference type="PANTHER" id="PTHR30620">
    <property type="entry name" value="PERIPLASMIC BETA-GLUCOSIDASE-RELATED"/>
    <property type="match status" value="1"/>
</dbReference>
<dbReference type="PANTHER" id="PTHR30620:SF33">
    <property type="entry name" value="BETA-D-GLUCAN EXOHYDROLASE-LIKE PROTEIN-RELATED"/>
    <property type="match status" value="1"/>
</dbReference>
<proteinExistence type="predicted"/>
<evidence type="ECO:0000313" key="4">
    <source>
        <dbReference type="EMBL" id="ERN12809.1"/>
    </source>
</evidence>
<gene>
    <name evidence="4" type="ORF">AMTR_s01723p00004890</name>
</gene>
<dbReference type="InterPro" id="IPR002772">
    <property type="entry name" value="Glyco_hydro_3_C"/>
</dbReference>
<evidence type="ECO:0000259" key="3">
    <source>
        <dbReference type="Pfam" id="PF01915"/>
    </source>
</evidence>
<dbReference type="Gramene" id="ERN12809">
    <property type="protein sequence ID" value="ERN12809"/>
    <property type="gene ID" value="AMTR_s01723p00004890"/>
</dbReference>
<dbReference type="EMBL" id="KI392604">
    <property type="protein sequence ID" value="ERN12809.1"/>
    <property type="molecule type" value="Genomic_DNA"/>
</dbReference>
<evidence type="ECO:0000256" key="2">
    <source>
        <dbReference type="ARBA" id="ARBA00023295"/>
    </source>
</evidence>
<keyword evidence="5" id="KW-1185">Reference proteome</keyword>
<keyword evidence="1" id="KW-0378">Hydrolase</keyword>
<feature type="domain" description="Glycoside hydrolase family 3 C-terminal" evidence="3">
    <location>
        <begin position="14"/>
        <end position="200"/>
    </location>
</feature>
<dbReference type="eggNOG" id="ENOG502QQ55">
    <property type="taxonomic scope" value="Eukaryota"/>
</dbReference>
<name>W1PXS2_AMBTC</name>
<dbReference type="SUPFAM" id="SSF52279">
    <property type="entry name" value="Beta-D-glucan exohydrolase, C-terminal domain"/>
    <property type="match status" value="1"/>
</dbReference>
<reference evidence="5" key="1">
    <citation type="journal article" date="2013" name="Science">
        <title>The Amborella genome and the evolution of flowering plants.</title>
        <authorList>
            <consortium name="Amborella Genome Project"/>
        </authorList>
    </citation>
    <scope>NUCLEOTIDE SEQUENCE [LARGE SCALE GENOMIC DNA]</scope>
</reference>
<dbReference type="FunFam" id="3.40.50.1700:FF:000002">
    <property type="entry name" value="Glycosyl hydrolase family protein"/>
    <property type="match status" value="1"/>
</dbReference>
<dbReference type="STRING" id="13333.W1PXS2"/>
<dbReference type="Proteomes" id="UP000017836">
    <property type="component" value="Unassembled WGS sequence"/>
</dbReference>
<dbReference type="HOGENOM" id="CLU_004542_9_0_1"/>
<organism evidence="4 5">
    <name type="scientific">Amborella trichopoda</name>
    <dbReference type="NCBI Taxonomy" id="13333"/>
    <lineage>
        <taxon>Eukaryota</taxon>
        <taxon>Viridiplantae</taxon>
        <taxon>Streptophyta</taxon>
        <taxon>Embryophyta</taxon>
        <taxon>Tracheophyta</taxon>
        <taxon>Spermatophyta</taxon>
        <taxon>Magnoliopsida</taxon>
        <taxon>Amborellales</taxon>
        <taxon>Amborellaceae</taxon>
        <taxon>Amborella</taxon>
    </lineage>
</organism>
<dbReference type="InterPro" id="IPR051915">
    <property type="entry name" value="Cellulose_Degrad_GH3"/>
</dbReference>
<evidence type="ECO:0000313" key="5">
    <source>
        <dbReference type="Proteomes" id="UP000017836"/>
    </source>
</evidence>
<dbReference type="AlphaFoldDB" id="W1PXS2"/>
<dbReference type="OMA" id="NMEVIFE"/>